<dbReference type="GeneID" id="79856051"/>
<reference evidence="3" key="2">
    <citation type="submission" date="2021-02" db="EMBL/GenBank/DDBJ databases">
        <title>Metagenome-assembled genomes from human diarrheal sample B26.</title>
        <authorList>
            <person name="Ateba T.P."/>
            <person name="Alayande K.A."/>
            <person name="Mwanza M."/>
        </authorList>
    </citation>
    <scope>NUCLEOTIDE SEQUENCE</scope>
    <source>
        <strain evidence="3">06WH</strain>
    </source>
</reference>
<dbReference type="EMBL" id="JAFHBD010000031">
    <property type="protein sequence ID" value="MBN2953373.1"/>
    <property type="molecule type" value="Genomic_DNA"/>
</dbReference>
<dbReference type="Proteomes" id="UP000095709">
    <property type="component" value="Unassembled WGS sequence"/>
</dbReference>
<name>A0A174H9S7_9FIRM</name>
<reference evidence="4 5" key="1">
    <citation type="submission" date="2015-09" db="EMBL/GenBank/DDBJ databases">
        <authorList>
            <consortium name="Pathogen Informatics"/>
        </authorList>
    </citation>
    <scope>NUCLEOTIDE SEQUENCE [LARGE SCALE GENOMIC DNA]</scope>
    <source>
        <strain evidence="1 4">2789STDY5608849</strain>
        <strain evidence="2 5">2789STDY5834885</strain>
    </source>
</reference>
<dbReference type="EMBL" id="CZAL01000001">
    <property type="protein sequence ID" value="CUO71724.1"/>
    <property type="molecule type" value="Genomic_DNA"/>
</dbReference>
<evidence type="ECO:0000313" key="2">
    <source>
        <dbReference type="EMBL" id="CUO71724.1"/>
    </source>
</evidence>
<evidence type="ECO:0008006" key="6">
    <source>
        <dbReference type="Google" id="ProtNLM"/>
    </source>
</evidence>
<dbReference type="Proteomes" id="UP000095706">
    <property type="component" value="Unassembled WGS sequence"/>
</dbReference>
<evidence type="ECO:0000313" key="4">
    <source>
        <dbReference type="Proteomes" id="UP000095706"/>
    </source>
</evidence>
<proteinExistence type="predicted"/>
<dbReference type="RefSeq" id="WP_022461735.1">
    <property type="nucleotide sequence ID" value="NZ_CABJFB010000009.1"/>
</dbReference>
<dbReference type="EMBL" id="CYYV01000013">
    <property type="protein sequence ID" value="CUO69978.1"/>
    <property type="molecule type" value="Genomic_DNA"/>
</dbReference>
<dbReference type="Proteomes" id="UP000737612">
    <property type="component" value="Unassembled WGS sequence"/>
</dbReference>
<sequence>MGKAERIEIEDFVQNIVERMETPEAFEKMISREEECEAQGQESRLRDVLKKEWPVDEKGERIYQITNIYEEKAEELLIVELYTGIHLENGVPCGHFTLYLCGEPDGWKLSETRMMEYLQNL</sequence>
<protein>
    <recommendedName>
        <fullName evidence="6">NTF2 fold immunity protein domain-containing protein</fullName>
    </recommendedName>
</protein>
<dbReference type="AlphaFoldDB" id="A0A174H9S7"/>
<evidence type="ECO:0000313" key="1">
    <source>
        <dbReference type="EMBL" id="CUO69978.1"/>
    </source>
</evidence>
<organism evidence="1 4">
    <name type="scientific">Fusicatenibacter saccharivorans</name>
    <dbReference type="NCBI Taxonomy" id="1150298"/>
    <lineage>
        <taxon>Bacteria</taxon>
        <taxon>Bacillati</taxon>
        <taxon>Bacillota</taxon>
        <taxon>Clostridia</taxon>
        <taxon>Lachnospirales</taxon>
        <taxon>Lachnospiraceae</taxon>
        <taxon>Fusicatenibacter</taxon>
    </lineage>
</organism>
<evidence type="ECO:0000313" key="3">
    <source>
        <dbReference type="EMBL" id="MBN2953373.1"/>
    </source>
</evidence>
<accession>A0A174H9S7</accession>
<evidence type="ECO:0000313" key="5">
    <source>
        <dbReference type="Proteomes" id="UP000095709"/>
    </source>
</evidence>
<gene>
    <name evidence="1" type="ORF">ERS852406_02599</name>
    <name evidence="2" type="ORF">ERS852498_00321</name>
    <name evidence="3" type="ORF">JTJ23_07190</name>
</gene>